<keyword evidence="2" id="KW-0503">Monooxygenase</keyword>
<gene>
    <name evidence="3" type="ORF">M1O15_10060</name>
</gene>
<dbReference type="InterPro" id="IPR017972">
    <property type="entry name" value="Cyt_P450_CS"/>
</dbReference>
<dbReference type="PROSITE" id="PS00086">
    <property type="entry name" value="CYTOCHROME_P450"/>
    <property type="match status" value="1"/>
</dbReference>
<comment type="similarity">
    <text evidence="1 2">Belongs to the cytochrome P450 family.</text>
</comment>
<proteinExistence type="inferred from homology"/>
<dbReference type="Proteomes" id="UP001522868">
    <property type="component" value="Unassembled WGS sequence"/>
</dbReference>
<dbReference type="CDD" id="cd11031">
    <property type="entry name" value="Cyp158A-like"/>
    <property type="match status" value="1"/>
</dbReference>
<organism evidence="3 4">
    <name type="scientific">Streptomyces lichenis</name>
    <dbReference type="NCBI Taxonomy" id="2306967"/>
    <lineage>
        <taxon>Bacteria</taxon>
        <taxon>Bacillati</taxon>
        <taxon>Actinomycetota</taxon>
        <taxon>Actinomycetes</taxon>
        <taxon>Kitasatosporales</taxon>
        <taxon>Streptomycetaceae</taxon>
        <taxon>Streptomyces</taxon>
    </lineage>
</organism>
<dbReference type="InterPro" id="IPR036396">
    <property type="entry name" value="Cyt_P450_sf"/>
</dbReference>
<keyword evidence="4" id="KW-1185">Reference proteome</keyword>
<evidence type="ECO:0000313" key="4">
    <source>
        <dbReference type="Proteomes" id="UP001522868"/>
    </source>
</evidence>
<evidence type="ECO:0000256" key="2">
    <source>
        <dbReference type="RuleBase" id="RU000461"/>
    </source>
</evidence>
<dbReference type="PRINTS" id="PR00359">
    <property type="entry name" value="BP450"/>
</dbReference>
<dbReference type="InterPro" id="IPR001128">
    <property type="entry name" value="Cyt_P450"/>
</dbReference>
<keyword evidence="2" id="KW-0408">Iron</keyword>
<protein>
    <submittedName>
        <fullName evidence="3">Cytochrome P450</fullName>
    </submittedName>
</protein>
<keyword evidence="2" id="KW-0349">Heme</keyword>
<comment type="caution">
    <text evidence="3">The sequence shown here is derived from an EMBL/GenBank/DDBJ whole genome shotgun (WGS) entry which is preliminary data.</text>
</comment>
<reference evidence="3 4" key="1">
    <citation type="submission" date="2022-04" db="EMBL/GenBank/DDBJ databases">
        <title>Streptomyces sp. nov. LCR6-01 isolated from Lichen of Dirinaria sp.</title>
        <authorList>
            <person name="Kanchanasin P."/>
            <person name="Tanasupawat S."/>
            <person name="Phongsopitanun W."/>
        </authorList>
    </citation>
    <scope>NUCLEOTIDE SEQUENCE [LARGE SCALE GENOMIC DNA]</scope>
    <source>
        <strain evidence="3 4">LCR6-01</strain>
    </source>
</reference>
<accession>A0ABT0I8U2</accession>
<dbReference type="PANTHER" id="PTHR46696">
    <property type="entry name" value="P450, PUTATIVE (EUROFUNG)-RELATED"/>
    <property type="match status" value="1"/>
</dbReference>
<dbReference type="SUPFAM" id="SSF48264">
    <property type="entry name" value="Cytochrome P450"/>
    <property type="match status" value="1"/>
</dbReference>
<dbReference type="PANTHER" id="PTHR46696:SF1">
    <property type="entry name" value="CYTOCHROME P450 YJIB-RELATED"/>
    <property type="match status" value="1"/>
</dbReference>
<keyword evidence="2" id="KW-0479">Metal-binding</keyword>
<dbReference type="InterPro" id="IPR002397">
    <property type="entry name" value="Cyt_P450_B"/>
</dbReference>
<name>A0ABT0I8U2_9ACTN</name>
<sequence>MCPVTGRSLPPVRNWPALDLHGTDFDPVLAELMREGPLTRIKLPNGGGWAWLVTRYDDVRAVTNDPRFSRKLVADHDVTRLAPHFIPVDGAVGFEDPPDHTRLRRSVAPAFTTRGVERLRDSAREMLDELVAGILADGPPADLTERLLGPFPLAVVCELMGVPASDRPKMHEWTNLILSSAQGVERSQRAKEDMCSSFADLLAQPKDNADEDSVLGLLGTAIAHGEITASEAVGLSLLIQIGGEAVTNNAGNMLYLLLTRPELMERLRAEPAARPRAVDELLRYIPHRSAVGLSRIALQDVEVAGTVIAEGEAVYVSYLSANRDPEVFADPESLILDRSPNPHVAFGYGPHYCVGAMLARLESELLVDAFCDRFPGLRLAVPPEEVPFRRGALIRGPEALPVTW</sequence>
<evidence type="ECO:0000313" key="3">
    <source>
        <dbReference type="EMBL" id="MCK8677733.1"/>
    </source>
</evidence>
<dbReference type="Gene3D" id="1.10.630.10">
    <property type="entry name" value="Cytochrome P450"/>
    <property type="match status" value="1"/>
</dbReference>
<evidence type="ECO:0000256" key="1">
    <source>
        <dbReference type="ARBA" id="ARBA00010617"/>
    </source>
</evidence>
<keyword evidence="2" id="KW-0560">Oxidoreductase</keyword>
<dbReference type="RefSeq" id="WP_248633116.1">
    <property type="nucleotide sequence ID" value="NZ_JALPTH010000007.1"/>
</dbReference>
<dbReference type="Pfam" id="PF00067">
    <property type="entry name" value="p450"/>
    <property type="match status" value="1"/>
</dbReference>
<dbReference type="EMBL" id="JALPTH010000007">
    <property type="protein sequence ID" value="MCK8677733.1"/>
    <property type="molecule type" value="Genomic_DNA"/>
</dbReference>